<dbReference type="EMBL" id="FOXU01000010">
    <property type="protein sequence ID" value="SFQ74420.1"/>
    <property type="molecule type" value="Genomic_DNA"/>
</dbReference>
<keyword evidence="1" id="KW-0472">Membrane</keyword>
<protein>
    <submittedName>
        <fullName evidence="2">Competence protein ComGF</fullName>
    </submittedName>
</protein>
<keyword evidence="3" id="KW-1185">Reference proteome</keyword>
<evidence type="ECO:0000256" key="1">
    <source>
        <dbReference type="SAM" id="Phobius"/>
    </source>
</evidence>
<accession>A0A1I6B0G2</accession>
<feature type="transmembrane region" description="Helical" evidence="1">
    <location>
        <begin position="12"/>
        <end position="35"/>
    </location>
</feature>
<sequence length="144" mass="16768">MKIRDQSGYTLLEGILHLAVFMLFAQVVAGTMWWMTNAEANVTDTTETEWALFIQYADSYLTEVDSIAVHDNSKGITIEKNEMKYKLESYQNVIRKTKNMDGHEHMLVNIESFFVEVIGNSLRMRVVFLNDVEKEHVFYVTYAR</sequence>
<dbReference type="Proteomes" id="UP000198734">
    <property type="component" value="Unassembled WGS sequence"/>
</dbReference>
<keyword evidence="1" id="KW-0812">Transmembrane</keyword>
<keyword evidence="1" id="KW-1133">Transmembrane helix</keyword>
<evidence type="ECO:0000313" key="3">
    <source>
        <dbReference type="Proteomes" id="UP000198734"/>
    </source>
</evidence>
<dbReference type="NCBIfam" id="NF041002">
    <property type="entry name" value="pilin_ComGF"/>
    <property type="match status" value="1"/>
</dbReference>
<evidence type="ECO:0000313" key="2">
    <source>
        <dbReference type="EMBL" id="SFQ74420.1"/>
    </source>
</evidence>
<organism evidence="2 3">
    <name type="scientific">Psychrobacillus psychrotolerans</name>
    <dbReference type="NCBI Taxonomy" id="126156"/>
    <lineage>
        <taxon>Bacteria</taxon>
        <taxon>Bacillati</taxon>
        <taxon>Bacillota</taxon>
        <taxon>Bacilli</taxon>
        <taxon>Bacillales</taxon>
        <taxon>Bacillaceae</taxon>
        <taxon>Psychrobacillus</taxon>
    </lineage>
</organism>
<dbReference type="RefSeq" id="WP_175496327.1">
    <property type="nucleotide sequence ID" value="NZ_FOXU01000010.1"/>
</dbReference>
<reference evidence="3" key="1">
    <citation type="submission" date="2016-10" db="EMBL/GenBank/DDBJ databases">
        <authorList>
            <person name="Varghese N."/>
            <person name="Submissions S."/>
        </authorList>
    </citation>
    <scope>NUCLEOTIDE SEQUENCE [LARGE SCALE GENOMIC DNA]</scope>
    <source>
        <strain evidence="3">DSM 11706</strain>
    </source>
</reference>
<dbReference type="AlphaFoldDB" id="A0A1I6B0G2"/>
<proteinExistence type="predicted"/>
<name>A0A1I6B0G2_9BACI</name>
<dbReference type="STRING" id="126156.SAMN05421670_0051"/>
<dbReference type="InterPro" id="IPR016977">
    <property type="entry name" value="ComGF"/>
</dbReference>
<gene>
    <name evidence="2" type="ORF">SAMN05421670_0051</name>
</gene>
<dbReference type="Pfam" id="PF15980">
    <property type="entry name" value="ComGF"/>
    <property type="match status" value="1"/>
</dbReference>